<dbReference type="GO" id="GO:1903037">
    <property type="term" value="P:regulation of leukocyte cell-cell adhesion"/>
    <property type="evidence" value="ECO:0007669"/>
    <property type="project" value="UniProtKB-ARBA"/>
</dbReference>
<dbReference type="OrthoDB" id="10055806at2759"/>
<dbReference type="GeneID" id="111649020"/>
<dbReference type="GeneTree" id="ENSGT01050000244843"/>
<dbReference type="InterPro" id="IPR053896">
    <property type="entry name" value="BTN3A2-like_Ig-C"/>
</dbReference>
<dbReference type="Proteomes" id="UP000261360">
    <property type="component" value="Unplaced"/>
</dbReference>
<protein>
    <submittedName>
        <fullName evidence="13">Butyrophilin subfamily 3 member A2-like</fullName>
    </submittedName>
</protein>
<keyword evidence="5 11" id="KW-0472">Membrane</keyword>
<dbReference type="GO" id="GO:0001817">
    <property type="term" value="P:regulation of cytokine production"/>
    <property type="evidence" value="ECO:0007669"/>
    <property type="project" value="TreeGrafter"/>
</dbReference>
<reference evidence="13" key="2">
    <citation type="submission" date="2025-09" db="UniProtKB">
        <authorList>
            <consortium name="Ensembl"/>
        </authorList>
    </citation>
    <scope>IDENTIFICATION</scope>
</reference>
<keyword evidence="3" id="KW-0732">Signal</keyword>
<evidence type="ECO:0000313" key="14">
    <source>
        <dbReference type="Proteomes" id="UP000261360"/>
    </source>
</evidence>
<evidence type="ECO:0000256" key="4">
    <source>
        <dbReference type="ARBA" id="ARBA00022989"/>
    </source>
</evidence>
<dbReference type="InterPro" id="IPR050504">
    <property type="entry name" value="IgSF_BTN/MOG"/>
</dbReference>
<dbReference type="AlphaFoldDB" id="A0A3B4WTW7"/>
<keyword evidence="2 11" id="KW-0812">Transmembrane</keyword>
<keyword evidence="4 11" id="KW-1133">Transmembrane helix</keyword>
<evidence type="ECO:0000256" key="7">
    <source>
        <dbReference type="ARBA" id="ARBA00023180"/>
    </source>
</evidence>
<keyword evidence="6" id="KW-1015">Disulfide bond</keyword>
<evidence type="ECO:0000256" key="5">
    <source>
        <dbReference type="ARBA" id="ARBA00023136"/>
    </source>
</evidence>
<dbReference type="GO" id="GO:0050852">
    <property type="term" value="P:T cell receptor signaling pathway"/>
    <property type="evidence" value="ECO:0007669"/>
    <property type="project" value="TreeGrafter"/>
</dbReference>
<evidence type="ECO:0000259" key="12">
    <source>
        <dbReference type="PROSITE" id="PS50835"/>
    </source>
</evidence>
<evidence type="ECO:0000256" key="10">
    <source>
        <dbReference type="SAM" id="Coils"/>
    </source>
</evidence>
<dbReference type="Ensembl" id="ENSSLDT00000006547.1">
    <property type="protein sequence ID" value="ENSSLDP00000006332.1"/>
    <property type="gene ID" value="ENSSLDG00000005056.1"/>
</dbReference>
<feature type="transmembrane region" description="Helical" evidence="11">
    <location>
        <begin position="207"/>
        <end position="229"/>
    </location>
</feature>
<dbReference type="GO" id="GO:0050863">
    <property type="term" value="P:regulation of T cell activation"/>
    <property type="evidence" value="ECO:0007669"/>
    <property type="project" value="UniProtKB-ARBA"/>
</dbReference>
<dbReference type="InterPro" id="IPR007110">
    <property type="entry name" value="Ig-like_dom"/>
</dbReference>
<dbReference type="FunFam" id="2.60.40.10:FF:000088">
    <property type="entry name" value="Butyrophilin subfamily 1 member A1"/>
    <property type="match status" value="1"/>
</dbReference>
<reference evidence="13" key="1">
    <citation type="submission" date="2025-08" db="UniProtKB">
        <authorList>
            <consortium name="Ensembl"/>
        </authorList>
    </citation>
    <scope>IDENTIFICATION</scope>
</reference>
<evidence type="ECO:0000256" key="11">
    <source>
        <dbReference type="SAM" id="Phobius"/>
    </source>
</evidence>
<keyword evidence="7" id="KW-0325">Glycoprotein</keyword>
<dbReference type="PANTHER" id="PTHR24100">
    <property type="entry name" value="BUTYROPHILIN"/>
    <property type="match status" value="1"/>
</dbReference>
<dbReference type="SUPFAM" id="SSF48726">
    <property type="entry name" value="Immunoglobulin"/>
    <property type="match status" value="2"/>
</dbReference>
<keyword evidence="8" id="KW-0393">Immunoglobulin domain</keyword>
<evidence type="ECO:0000256" key="9">
    <source>
        <dbReference type="ARBA" id="ARBA00038221"/>
    </source>
</evidence>
<dbReference type="PROSITE" id="PS50835">
    <property type="entry name" value="IG_LIKE"/>
    <property type="match status" value="2"/>
</dbReference>
<dbReference type="Pfam" id="PF22705">
    <property type="entry name" value="C2-set_3"/>
    <property type="match status" value="1"/>
</dbReference>
<proteinExistence type="inferred from homology"/>
<evidence type="ECO:0000256" key="8">
    <source>
        <dbReference type="ARBA" id="ARBA00023319"/>
    </source>
</evidence>
<dbReference type="SMART" id="SM00406">
    <property type="entry name" value="IGv"/>
    <property type="match status" value="1"/>
</dbReference>
<evidence type="ECO:0000256" key="3">
    <source>
        <dbReference type="ARBA" id="ARBA00022729"/>
    </source>
</evidence>
<comment type="subcellular location">
    <subcellularLocation>
        <location evidence="1">Membrane</location>
    </subcellularLocation>
</comment>
<dbReference type="PANTHER" id="PTHR24100:SF151">
    <property type="entry name" value="ICOS LIGAND"/>
    <property type="match status" value="1"/>
</dbReference>
<evidence type="ECO:0000256" key="6">
    <source>
        <dbReference type="ARBA" id="ARBA00023157"/>
    </source>
</evidence>
<feature type="coiled-coil region" evidence="10">
    <location>
        <begin position="251"/>
        <end position="378"/>
    </location>
</feature>
<dbReference type="GO" id="GO:0042110">
    <property type="term" value="P:T cell activation"/>
    <property type="evidence" value="ECO:0007669"/>
    <property type="project" value="UniProtKB-ARBA"/>
</dbReference>
<dbReference type="InterPro" id="IPR013783">
    <property type="entry name" value="Ig-like_fold"/>
</dbReference>
<evidence type="ECO:0000313" key="13">
    <source>
        <dbReference type="Ensembl" id="ENSSLDP00000006332.1"/>
    </source>
</evidence>
<keyword evidence="10" id="KW-0175">Coiled coil</keyword>
<dbReference type="KEGG" id="slal:111649020"/>
<accession>A0A3B4WTW7</accession>
<dbReference type="GO" id="GO:0005102">
    <property type="term" value="F:signaling receptor binding"/>
    <property type="evidence" value="ECO:0007669"/>
    <property type="project" value="TreeGrafter"/>
</dbReference>
<dbReference type="GO" id="GO:0009897">
    <property type="term" value="C:external side of plasma membrane"/>
    <property type="evidence" value="ECO:0007669"/>
    <property type="project" value="TreeGrafter"/>
</dbReference>
<dbReference type="Gene3D" id="2.60.40.10">
    <property type="entry name" value="Immunoglobulins"/>
    <property type="match status" value="2"/>
</dbReference>
<feature type="domain" description="Ig-like" evidence="12">
    <location>
        <begin position="88"/>
        <end position="194"/>
    </location>
</feature>
<evidence type="ECO:0000256" key="1">
    <source>
        <dbReference type="ARBA" id="ARBA00004370"/>
    </source>
</evidence>
<feature type="domain" description="Ig-like" evidence="12">
    <location>
        <begin position="1"/>
        <end position="85"/>
    </location>
</feature>
<evidence type="ECO:0000256" key="2">
    <source>
        <dbReference type="ARBA" id="ARBA00022692"/>
    </source>
</evidence>
<dbReference type="InterPro" id="IPR036179">
    <property type="entry name" value="Ig-like_dom_sf"/>
</dbReference>
<comment type="similarity">
    <text evidence="9">Belongs to the SKINT family.</text>
</comment>
<name>A0A3B4WTW7_SERLL</name>
<organism evidence="13 14">
    <name type="scientific">Seriola lalandi dorsalis</name>
    <dbReference type="NCBI Taxonomy" id="1841481"/>
    <lineage>
        <taxon>Eukaryota</taxon>
        <taxon>Metazoa</taxon>
        <taxon>Chordata</taxon>
        <taxon>Craniata</taxon>
        <taxon>Vertebrata</taxon>
        <taxon>Euteleostomi</taxon>
        <taxon>Actinopterygii</taxon>
        <taxon>Neopterygii</taxon>
        <taxon>Teleostei</taxon>
        <taxon>Neoteleostei</taxon>
        <taxon>Acanthomorphata</taxon>
        <taxon>Carangaria</taxon>
        <taxon>Carangiformes</taxon>
        <taxon>Carangidae</taxon>
        <taxon>Seriola</taxon>
    </lineage>
</organism>
<keyword evidence="14" id="KW-1185">Reference proteome</keyword>
<sequence length="393" mass="44743">MIGDDVILPCHLKPAADAAGMTFEWARPDLKPRFVHVWHKNQELHINQHQSFKGRTSVDVNKLKHGDISLELCKVKMSDNGIYRCFFPHLGKDSTVQLVVGTTSSLVMSLAGIDRSKSGAVLHCESKGWHPEPELLWLDGEGKLLSAGPTETVRGPDDLYTVSSRVTVEKRHSNNFTCRVQQKIINQSRETQIHVPDDFFVAPCSSAAHITISLVACFVTVLAVVLSVWKWRRNKNKTETNMILPRENHQLMAENEKIKDTEMKMAEIAAELQRNKEDMVGILMKQKEEFTNQKDKLTQRKKKMEELLDANETQLQSLEKETDDTKCNNTTGYLKLEEITSNYRWGLIDGQEELEKLVLNAEKLLQTTESLVRAMEKKEVENMEGKQCGTERV</sequence>
<dbReference type="InterPro" id="IPR013106">
    <property type="entry name" value="Ig_V-set"/>
</dbReference>
<dbReference type="FunFam" id="2.60.40.10:FF:000142">
    <property type="entry name" value="V-set domain-containing T-cell activation inhibitor 1"/>
    <property type="match status" value="1"/>
</dbReference>
<dbReference type="RefSeq" id="XP_023254526.1">
    <property type="nucleotide sequence ID" value="XM_023398758.1"/>
</dbReference>
<dbReference type="Pfam" id="PF07686">
    <property type="entry name" value="V-set"/>
    <property type="match status" value="1"/>
</dbReference>